<feature type="transmembrane region" description="Helical" evidence="1">
    <location>
        <begin position="434"/>
        <end position="451"/>
    </location>
</feature>
<reference evidence="3 4" key="1">
    <citation type="submission" date="2016-11" db="EMBL/GenBank/DDBJ databases">
        <authorList>
            <person name="Jaros S."/>
            <person name="Januszkiewicz K."/>
            <person name="Wedrychowicz H."/>
        </authorList>
    </citation>
    <scope>NUCLEOTIDE SEQUENCE [LARGE SCALE GENOMIC DNA]</scope>
    <source>
        <strain evidence="3 4">DSM 3090</strain>
    </source>
</reference>
<accession>A0A1M6QDF4</accession>
<keyword evidence="4" id="KW-1185">Reference proteome</keyword>
<dbReference type="STRING" id="1121331.SAMN02745248_01976"/>
<dbReference type="OrthoDB" id="9767603at2"/>
<proteinExistence type="predicted"/>
<evidence type="ECO:0000259" key="2">
    <source>
        <dbReference type="Pfam" id="PF09972"/>
    </source>
</evidence>
<dbReference type="Proteomes" id="UP000183952">
    <property type="component" value="Unassembled WGS sequence"/>
</dbReference>
<keyword evidence="1" id="KW-0812">Transmembrane</keyword>
<keyword evidence="1" id="KW-1133">Transmembrane helix</keyword>
<feature type="domain" description="DUF2207" evidence="2">
    <location>
        <begin position="61"/>
        <end position="224"/>
    </location>
</feature>
<sequence length="601" mass="70757">MDGEDSTKNKIIGKCSNPLSVIMLILSCIALVVFLMFYFLLYNKPIDVKDMEIKELEKIYVDEYNVKVKVEEDKRVHVEEQINVDFKGKKQELFRSIYLQNIRMYGIDEKVYKDKIKIYNLSVNGINGVNYEGDRKKIDFRLNDPFQLKDGKDSYTVKYDIEFPKNYENCEGKFFMELLPLSWPSPVGKYSIEIKMPKSFDKSKLQLRSQKLGDKDYKNLNYKVEDNTILYESQEPKVVKQGIALNADLGKDYFEVEKRKINVVIFYTLAIVALLMNIITIIIILLRRREVKEREKIEEETSCENHEFLKEDLCILEVARILKSYIDKEASRTFVAELIKHGYIDIKECDGKYFAVKLKETGEFYPFNGEKFEGSTREMAYAACFQKYEVGQEIPLKKILKRINRQSSSIYNILNRKTYLQDKKKQSYKKFSKMYLVLIISFALFMMLFIITEEIFASGSFMNLLPVMLWLNVINTFIYDEKYLTIFLGGILIAVSIIIFFEAGLLIGTTIFLLGIVNIYIVMTYQYLNEKDKIMKSRIKAYKKYIMSMDTQSAEKAVEYCKSFYYDNIIYARYFEAEDNYEQAFKNIKGIAPSWYRENLI</sequence>
<dbReference type="EMBL" id="FRAD01000016">
    <property type="protein sequence ID" value="SHK18107.1"/>
    <property type="molecule type" value="Genomic_DNA"/>
</dbReference>
<feature type="transmembrane region" description="Helical" evidence="1">
    <location>
        <begin position="21"/>
        <end position="41"/>
    </location>
</feature>
<dbReference type="Pfam" id="PF09972">
    <property type="entry name" value="DUF2207"/>
    <property type="match status" value="1"/>
</dbReference>
<dbReference type="RefSeq" id="WP_072903927.1">
    <property type="nucleotide sequence ID" value="NZ_FRAD01000016.1"/>
</dbReference>
<dbReference type="InterPro" id="IPR018702">
    <property type="entry name" value="DUF2207"/>
</dbReference>
<feature type="transmembrane region" description="Helical" evidence="1">
    <location>
        <begin position="483"/>
        <end position="501"/>
    </location>
</feature>
<feature type="transmembrane region" description="Helical" evidence="1">
    <location>
        <begin position="264"/>
        <end position="286"/>
    </location>
</feature>
<keyword evidence="1" id="KW-0472">Membrane</keyword>
<feature type="transmembrane region" description="Helical" evidence="1">
    <location>
        <begin position="457"/>
        <end position="478"/>
    </location>
</feature>
<evidence type="ECO:0000256" key="1">
    <source>
        <dbReference type="SAM" id="Phobius"/>
    </source>
</evidence>
<organism evidence="3 4">
    <name type="scientific">Hathewaya proteolytica DSM 3090</name>
    <dbReference type="NCBI Taxonomy" id="1121331"/>
    <lineage>
        <taxon>Bacteria</taxon>
        <taxon>Bacillati</taxon>
        <taxon>Bacillota</taxon>
        <taxon>Clostridia</taxon>
        <taxon>Eubacteriales</taxon>
        <taxon>Clostridiaceae</taxon>
        <taxon>Hathewaya</taxon>
    </lineage>
</organism>
<evidence type="ECO:0000313" key="3">
    <source>
        <dbReference type="EMBL" id="SHK18107.1"/>
    </source>
</evidence>
<gene>
    <name evidence="3" type="ORF">SAMN02745248_01976</name>
</gene>
<name>A0A1M6QDF4_9CLOT</name>
<evidence type="ECO:0000313" key="4">
    <source>
        <dbReference type="Proteomes" id="UP000183952"/>
    </source>
</evidence>
<feature type="transmembrane region" description="Helical" evidence="1">
    <location>
        <begin position="507"/>
        <end position="528"/>
    </location>
</feature>
<dbReference type="AlphaFoldDB" id="A0A1M6QDF4"/>
<protein>
    <submittedName>
        <fullName evidence="3">Predicted membrane protein</fullName>
    </submittedName>
</protein>